<keyword evidence="1" id="KW-1133">Transmembrane helix</keyword>
<evidence type="ECO:0000313" key="2">
    <source>
        <dbReference type="EMBL" id="WGL94642.1"/>
    </source>
</evidence>
<dbReference type="EMBL" id="CP123498">
    <property type="protein sequence ID" value="WGL94642.1"/>
    <property type="molecule type" value="Genomic_DNA"/>
</dbReference>
<name>A0AA95GAN8_9GAMM</name>
<feature type="transmembrane region" description="Helical" evidence="1">
    <location>
        <begin position="31"/>
        <end position="52"/>
    </location>
</feature>
<keyword evidence="1" id="KW-0472">Membrane</keyword>
<evidence type="ECO:0000313" key="3">
    <source>
        <dbReference type="EMBL" id="WGL95328.1"/>
    </source>
</evidence>
<accession>A0AA95GAN8</accession>
<evidence type="ECO:0000256" key="1">
    <source>
        <dbReference type="SAM" id="Phobius"/>
    </source>
</evidence>
<protein>
    <submittedName>
        <fullName evidence="2">TetR family transcriptional regulator</fullName>
    </submittedName>
</protein>
<proteinExistence type="predicted"/>
<gene>
    <name evidence="2" type="ORF">QE207_13120</name>
    <name evidence="3" type="ORF">QE207_17060</name>
</gene>
<dbReference type="EMBL" id="CP123498">
    <property type="protein sequence ID" value="WGL95328.1"/>
    <property type="molecule type" value="Genomic_DNA"/>
</dbReference>
<dbReference type="RefSeq" id="WP_280628862.1">
    <property type="nucleotide sequence ID" value="NZ_CP123498.1"/>
</dbReference>
<dbReference type="Proteomes" id="UP001177597">
    <property type="component" value="Chromosome"/>
</dbReference>
<keyword evidence="1" id="KW-0812">Transmembrane</keyword>
<organism evidence="2 4">
    <name type="scientific">Arsenophonus nasoniae</name>
    <name type="common">son-killer infecting Nasonia vitripennis</name>
    <dbReference type="NCBI Taxonomy" id="638"/>
    <lineage>
        <taxon>Bacteria</taxon>
        <taxon>Pseudomonadati</taxon>
        <taxon>Pseudomonadota</taxon>
        <taxon>Gammaproteobacteria</taxon>
        <taxon>Enterobacterales</taxon>
        <taxon>Morganellaceae</taxon>
        <taxon>Arsenophonus</taxon>
    </lineage>
</organism>
<evidence type="ECO:0000313" key="4">
    <source>
        <dbReference type="Proteomes" id="UP001177597"/>
    </source>
</evidence>
<dbReference type="AlphaFoldDB" id="A0AA95GAN8"/>
<reference evidence="2" key="1">
    <citation type="submission" date="2023-04" db="EMBL/GenBank/DDBJ databases">
        <title>Genome dynamics across the evolutionary transition to endosymbiosis.</title>
        <authorList>
            <person name="Siozios S."/>
            <person name="Nadal-Jimenez P."/>
            <person name="Azagi T."/>
            <person name="Sprong H."/>
            <person name="Frost C.L."/>
            <person name="Parratt S.R."/>
            <person name="Taylor G."/>
            <person name="Brettell L."/>
            <person name="Lew K.C."/>
            <person name="Croft L."/>
            <person name="King K.C."/>
            <person name="Brockhurst M.A."/>
            <person name="Hypsa V."/>
            <person name="Novakova E."/>
            <person name="Darby A.C."/>
            <person name="Hurst G.D.D."/>
        </authorList>
    </citation>
    <scope>NUCLEOTIDE SEQUENCE</scope>
    <source>
        <strain evidence="2">AIh</strain>
    </source>
</reference>
<sequence>MNKLNQQYKYRLTGDEVTHHRTHNRKNKLPLIDRLILLFGALFIFYFLTVVIK</sequence>